<dbReference type="PANTHER" id="PTHR11929:SF194">
    <property type="entry name" value="ALPHA-(1,3)-FUCOSYLTRANSFERASE 10"/>
    <property type="match status" value="1"/>
</dbReference>
<evidence type="ECO:0000313" key="6">
    <source>
        <dbReference type="Proteomes" id="UP000472839"/>
    </source>
</evidence>
<protein>
    <recommendedName>
        <fullName evidence="4">Fucosyltransferase C-terminal domain-containing protein</fullName>
    </recommendedName>
</protein>
<evidence type="ECO:0000256" key="2">
    <source>
        <dbReference type="ARBA" id="ARBA00022676"/>
    </source>
</evidence>
<dbReference type="SUPFAM" id="SSF53756">
    <property type="entry name" value="UDP-Glycosyltransferase/glycogen phosphorylase"/>
    <property type="match status" value="1"/>
</dbReference>
<dbReference type="InterPro" id="IPR038577">
    <property type="entry name" value="GT10-like_C_sf"/>
</dbReference>
<reference evidence="5 6" key="1">
    <citation type="submission" date="2019-10" db="EMBL/GenBank/DDBJ databases">
        <title>Poseidonibacter ostreae sp. nov., isolated from the gut of the Ostrea denselamellosa.</title>
        <authorList>
            <person name="Choi A."/>
        </authorList>
    </citation>
    <scope>NUCLEOTIDE SEQUENCE [LARGE SCALE GENOMIC DNA]</scope>
    <source>
        <strain evidence="5 6">SJOD-M-33</strain>
    </source>
</reference>
<comment type="caution">
    <text evidence="5">The sequence shown here is derived from an EMBL/GenBank/DDBJ whole genome shotgun (WGS) entry which is preliminary data.</text>
</comment>
<gene>
    <name evidence="5" type="ORF">GBG19_10625</name>
</gene>
<evidence type="ECO:0000256" key="1">
    <source>
        <dbReference type="ARBA" id="ARBA00008919"/>
    </source>
</evidence>
<evidence type="ECO:0000259" key="4">
    <source>
        <dbReference type="Pfam" id="PF00852"/>
    </source>
</evidence>
<dbReference type="AlphaFoldDB" id="A0A6L4WQV2"/>
<keyword evidence="2" id="KW-0328">Glycosyltransferase</keyword>
<evidence type="ECO:0000313" key="5">
    <source>
        <dbReference type="EMBL" id="KAB7887432.1"/>
    </source>
</evidence>
<dbReference type="GO" id="GO:0008417">
    <property type="term" value="F:fucosyltransferase activity"/>
    <property type="evidence" value="ECO:0007669"/>
    <property type="project" value="InterPro"/>
</dbReference>
<feature type="domain" description="Fucosyltransferase C-terminal" evidence="4">
    <location>
        <begin position="3"/>
        <end position="67"/>
    </location>
</feature>
<proteinExistence type="inferred from homology"/>
<sequence length="71" mass="8436">MCYENARDIPGYITEKIFDSFFAGCVPVYLGADNITEHIPKECFIDKREFDTYEKLYKYLKNMSDEEYVTI</sequence>
<dbReference type="EMBL" id="WFKK01000032">
    <property type="protein sequence ID" value="KAB7887432.1"/>
    <property type="molecule type" value="Genomic_DNA"/>
</dbReference>
<dbReference type="PANTHER" id="PTHR11929">
    <property type="entry name" value="ALPHA- 1,3 -FUCOSYLTRANSFERASE"/>
    <property type="match status" value="1"/>
</dbReference>
<dbReference type="Proteomes" id="UP000472839">
    <property type="component" value="Unassembled WGS sequence"/>
</dbReference>
<evidence type="ECO:0000256" key="3">
    <source>
        <dbReference type="ARBA" id="ARBA00022679"/>
    </source>
</evidence>
<organism evidence="5 6">
    <name type="scientific">Poseidonibacter ostreae</name>
    <dbReference type="NCBI Taxonomy" id="2654171"/>
    <lineage>
        <taxon>Bacteria</taxon>
        <taxon>Pseudomonadati</taxon>
        <taxon>Campylobacterota</taxon>
        <taxon>Epsilonproteobacteria</taxon>
        <taxon>Campylobacterales</taxon>
        <taxon>Arcobacteraceae</taxon>
        <taxon>Poseidonibacter</taxon>
    </lineage>
</organism>
<dbReference type="GO" id="GO:0016020">
    <property type="term" value="C:membrane"/>
    <property type="evidence" value="ECO:0007669"/>
    <property type="project" value="InterPro"/>
</dbReference>
<keyword evidence="3" id="KW-0808">Transferase</keyword>
<name>A0A6L4WQV2_9BACT</name>
<dbReference type="Pfam" id="PF00852">
    <property type="entry name" value="Glyco_transf_10"/>
    <property type="match status" value="1"/>
</dbReference>
<comment type="similarity">
    <text evidence="1">Belongs to the glycosyltransferase 10 family.</text>
</comment>
<dbReference type="InterPro" id="IPR001503">
    <property type="entry name" value="Glyco_trans_10"/>
</dbReference>
<dbReference type="Gene3D" id="3.40.50.11660">
    <property type="entry name" value="Glycosyl transferase family 10, C-terminal domain"/>
    <property type="match status" value="1"/>
</dbReference>
<accession>A0A6L4WQV2</accession>
<dbReference type="InterPro" id="IPR055270">
    <property type="entry name" value="Glyco_tran_10_C"/>
</dbReference>